<organism evidence="1 2">
    <name type="scientific">Solanum tuberosum</name>
    <name type="common">Potato</name>
    <dbReference type="NCBI Taxonomy" id="4113"/>
    <lineage>
        <taxon>Eukaryota</taxon>
        <taxon>Viridiplantae</taxon>
        <taxon>Streptophyta</taxon>
        <taxon>Embryophyta</taxon>
        <taxon>Tracheophyta</taxon>
        <taxon>Spermatophyta</taxon>
        <taxon>Magnoliopsida</taxon>
        <taxon>eudicotyledons</taxon>
        <taxon>Gunneridae</taxon>
        <taxon>Pentapetalae</taxon>
        <taxon>asterids</taxon>
        <taxon>lamiids</taxon>
        <taxon>Solanales</taxon>
        <taxon>Solanaceae</taxon>
        <taxon>Solanoideae</taxon>
        <taxon>Solaneae</taxon>
        <taxon>Solanum</taxon>
    </lineage>
</organism>
<evidence type="ECO:0008006" key="3">
    <source>
        <dbReference type="Google" id="ProtNLM"/>
    </source>
</evidence>
<dbReference type="EnsemblPlants" id="PGSC0003DMT400090679">
    <property type="protein sequence ID" value="PGSC0003DMT400090679"/>
    <property type="gene ID" value="PGSC0003DMG400040250"/>
</dbReference>
<dbReference type="Proteomes" id="UP000011115">
    <property type="component" value="Unassembled WGS sequence"/>
</dbReference>
<proteinExistence type="predicted"/>
<reference evidence="1" key="2">
    <citation type="submission" date="2015-06" db="UniProtKB">
        <authorList>
            <consortium name="EnsemblPlants"/>
        </authorList>
    </citation>
    <scope>IDENTIFICATION</scope>
    <source>
        <strain evidence="1">DM1-3 516 R44</strain>
    </source>
</reference>
<dbReference type="InParanoid" id="M1DKY0"/>
<sequence length="129" mass="14414">MAKGNGDKLVAAKQEFERDFKLTALVTQLNDLATKISEVEDQCRSKGRLKCGKSSKRCRMVNNRSRRQGAEEVGELDLIRCLTQDIFKLESVKLSEPREIIGESPTMSAIPTKTAIWTPTTIGDPVKFN</sequence>
<reference evidence="2" key="1">
    <citation type="journal article" date="2011" name="Nature">
        <title>Genome sequence and analysis of the tuber crop potato.</title>
        <authorList>
            <consortium name="The Potato Genome Sequencing Consortium"/>
        </authorList>
    </citation>
    <scope>NUCLEOTIDE SEQUENCE [LARGE SCALE GENOMIC DNA]</scope>
    <source>
        <strain evidence="2">cv. DM1-3 516 R44</strain>
    </source>
</reference>
<protein>
    <recommendedName>
        <fullName evidence="3">Integrase core domain containing protein</fullName>
    </recommendedName>
</protein>
<dbReference type="PaxDb" id="4113-PGSC0003DMT400090679"/>
<dbReference type="HOGENOM" id="CLU_1780732_0_0_1"/>
<accession>M1DKY0</accession>
<keyword evidence="2" id="KW-1185">Reference proteome</keyword>
<name>M1DKY0_SOLTU</name>
<dbReference type="AlphaFoldDB" id="M1DKY0"/>
<dbReference type="Gramene" id="PGSC0003DMT400090679">
    <property type="protein sequence ID" value="PGSC0003DMT400090679"/>
    <property type="gene ID" value="PGSC0003DMG400040250"/>
</dbReference>
<evidence type="ECO:0000313" key="1">
    <source>
        <dbReference type="EnsemblPlants" id="PGSC0003DMT400090679"/>
    </source>
</evidence>
<evidence type="ECO:0000313" key="2">
    <source>
        <dbReference type="Proteomes" id="UP000011115"/>
    </source>
</evidence>